<dbReference type="Proteomes" id="UP000288607">
    <property type="component" value="Unassembled WGS sequence"/>
</dbReference>
<dbReference type="OrthoDB" id="4808431at2"/>
<dbReference type="CDD" id="cd09731">
    <property type="entry name" value="Cse2_I-E"/>
    <property type="match status" value="1"/>
</dbReference>
<protein>
    <submittedName>
        <fullName evidence="1">Type I-E CRISPR-associated protein Cse2/CasB</fullName>
    </submittedName>
</protein>
<dbReference type="NCBIfam" id="TIGR02548">
    <property type="entry name" value="casB_cse2"/>
    <property type="match status" value="1"/>
</dbReference>
<name>A0A430FFG9_9BIFI</name>
<proteinExistence type="predicted"/>
<reference evidence="1 2" key="1">
    <citation type="submission" date="2018-09" db="EMBL/GenBank/DDBJ databases">
        <title>Characterization of the phylogenetic diversity of five novel species belonging to the genus Bifidobacterium.</title>
        <authorList>
            <person name="Lugli G.A."/>
            <person name="Duranti S."/>
            <person name="Milani C."/>
        </authorList>
    </citation>
    <scope>NUCLEOTIDE SEQUENCE [LARGE SCALE GENOMIC DNA]</scope>
    <source>
        <strain evidence="1 2">2028B</strain>
    </source>
</reference>
<keyword evidence="2" id="KW-1185">Reference proteome</keyword>
<dbReference type="InterPro" id="IPR038287">
    <property type="entry name" value="Cse2_sf"/>
</dbReference>
<dbReference type="Gene3D" id="1.10.520.40">
    <property type="entry name" value="CRISPR-associated protein Cse2"/>
    <property type="match status" value="1"/>
</dbReference>
<comment type="caution">
    <text evidence="1">The sequence shown here is derived from an EMBL/GenBank/DDBJ whole genome shotgun (WGS) entry which is preliminary data.</text>
</comment>
<dbReference type="AlphaFoldDB" id="A0A430FFG9"/>
<dbReference type="RefSeq" id="WP_126029754.1">
    <property type="nucleotide sequence ID" value="NZ_QXGJ01000003.1"/>
</dbReference>
<sequence length="232" mass="26197">MEQRHNESHDDGDFQYPRRLNAFGKWVSRQVRTLVEGGYDATGVRHDGYLQNGSYAVSAVARLRRSVGHEVGADPDIFAWTMPPSEHPEIAGDISRYPQGPSPEERAAHAAITLFAVHQQSNRAISMHTDSNVSFGRAIGSMACGNFNEDGIRGMFDRLQTANSWKELVRHARSLISLLKRERIAINYGLFAQDLLSLRGTRNQANAVRTLWGRDFQSAYRHEQMERDGQEE</sequence>
<evidence type="ECO:0000313" key="2">
    <source>
        <dbReference type="Proteomes" id="UP000288607"/>
    </source>
</evidence>
<accession>A0A430FFG9</accession>
<dbReference type="Pfam" id="PF09485">
    <property type="entry name" value="CRISPR_Cse2"/>
    <property type="match status" value="1"/>
</dbReference>
<evidence type="ECO:0000313" key="1">
    <source>
        <dbReference type="EMBL" id="RSX51586.1"/>
    </source>
</evidence>
<organism evidence="1 2">
    <name type="scientific">Bifidobacterium callimiconis</name>
    <dbReference type="NCBI Taxonomy" id="2306973"/>
    <lineage>
        <taxon>Bacteria</taxon>
        <taxon>Bacillati</taxon>
        <taxon>Actinomycetota</taxon>
        <taxon>Actinomycetes</taxon>
        <taxon>Bifidobacteriales</taxon>
        <taxon>Bifidobacteriaceae</taxon>
        <taxon>Bifidobacterium</taxon>
    </lineage>
</organism>
<gene>
    <name evidence="1" type="ORF">D2E23_0849</name>
</gene>
<dbReference type="EMBL" id="QXGJ01000003">
    <property type="protein sequence ID" value="RSX51586.1"/>
    <property type="molecule type" value="Genomic_DNA"/>
</dbReference>
<dbReference type="InterPro" id="IPR013382">
    <property type="entry name" value="CRISPR-assoc_prot_Cse2"/>
</dbReference>